<feature type="signal peptide" evidence="4">
    <location>
        <begin position="1"/>
        <end position="30"/>
    </location>
</feature>
<reference evidence="5 6" key="1">
    <citation type="journal article" date="2019" name="Int. J. Syst. Evol. Microbiol.">
        <title>The Global Catalogue of Microorganisms (GCM) 10K type strain sequencing project: providing services to taxonomists for standard genome sequencing and annotation.</title>
        <authorList>
            <consortium name="The Broad Institute Genomics Platform"/>
            <consortium name="The Broad Institute Genome Sequencing Center for Infectious Disease"/>
            <person name="Wu L."/>
            <person name="Ma J."/>
        </authorList>
    </citation>
    <scope>NUCLEOTIDE SEQUENCE [LARGE SCALE GENOMIC DNA]</scope>
    <source>
        <strain evidence="5 6">JCM 16009</strain>
    </source>
</reference>
<keyword evidence="3 4" id="KW-0732">Signal</keyword>
<accession>A0ABN2NPA3</accession>
<evidence type="ECO:0000313" key="6">
    <source>
        <dbReference type="Proteomes" id="UP001500449"/>
    </source>
</evidence>
<dbReference type="SUPFAM" id="SSF53850">
    <property type="entry name" value="Periplasmic binding protein-like II"/>
    <property type="match status" value="1"/>
</dbReference>
<dbReference type="EMBL" id="BAAAQK010000029">
    <property type="protein sequence ID" value="GAA1879946.1"/>
    <property type="molecule type" value="Genomic_DNA"/>
</dbReference>
<comment type="similarity">
    <text evidence="2">Belongs to the bacterial solute-binding protein SsuA/TauA family.</text>
</comment>
<dbReference type="Gene3D" id="3.40.190.10">
    <property type="entry name" value="Periplasmic binding protein-like II"/>
    <property type="match status" value="2"/>
</dbReference>
<proteinExistence type="inferred from homology"/>
<dbReference type="PANTHER" id="PTHR30024:SF47">
    <property type="entry name" value="TAURINE-BINDING PERIPLASMIC PROTEIN"/>
    <property type="match status" value="1"/>
</dbReference>
<comment type="subcellular location">
    <subcellularLocation>
        <location evidence="1">Periplasm</location>
    </subcellularLocation>
</comment>
<organism evidence="5 6">
    <name type="scientific">Pseudonocardia ailaonensis</name>
    <dbReference type="NCBI Taxonomy" id="367279"/>
    <lineage>
        <taxon>Bacteria</taxon>
        <taxon>Bacillati</taxon>
        <taxon>Actinomycetota</taxon>
        <taxon>Actinomycetes</taxon>
        <taxon>Pseudonocardiales</taxon>
        <taxon>Pseudonocardiaceae</taxon>
        <taxon>Pseudonocardia</taxon>
    </lineage>
</organism>
<gene>
    <name evidence="5" type="ORF">GCM10009836_71640</name>
</gene>
<dbReference type="Pfam" id="PF13379">
    <property type="entry name" value="NMT1_2"/>
    <property type="match status" value="1"/>
</dbReference>
<feature type="chain" id="PRO_5047400418" evidence="4">
    <location>
        <begin position="31"/>
        <end position="347"/>
    </location>
</feature>
<name>A0ABN2NPA3_9PSEU</name>
<dbReference type="Proteomes" id="UP001500449">
    <property type="component" value="Unassembled WGS sequence"/>
</dbReference>
<evidence type="ECO:0000256" key="2">
    <source>
        <dbReference type="ARBA" id="ARBA00010742"/>
    </source>
</evidence>
<dbReference type="RefSeq" id="WP_344427885.1">
    <property type="nucleotide sequence ID" value="NZ_BAAAQK010000029.1"/>
</dbReference>
<evidence type="ECO:0000313" key="5">
    <source>
        <dbReference type="EMBL" id="GAA1879946.1"/>
    </source>
</evidence>
<keyword evidence="6" id="KW-1185">Reference proteome</keyword>
<sequence>MRRTRLFVGAAAALLALVAACGGGGSPAPAASGAGGSPVPVTMTSFNGSFASLSVYVANRKGFFAQHGIAPNFVTVTSGSAAMQAMLSGSADMANVAIFEALTAAAKGEDVKYIVGAATGSFGELVVGKNVPLAHEQAGYPAVIQDLKGKKIGVSSKGSATYYGLAYVLQQAGLNPDTDVTIVPAGALSAQVAALDSGQLDAFMSQEPVTTQVTTSGDGRVVFYQYQGNRPPLLDNLITNGISTTDKYLAANPAAVKGVHDAVAQADEFIAGLDQAGATDLADVVSPDFPGIDKPVLAQAIEHYQKLYSATMTKAGVDAANQLLIENGVLKTPVAYGDVVSAEAQSQ</sequence>
<evidence type="ECO:0000256" key="3">
    <source>
        <dbReference type="ARBA" id="ARBA00022729"/>
    </source>
</evidence>
<evidence type="ECO:0000256" key="4">
    <source>
        <dbReference type="SAM" id="SignalP"/>
    </source>
</evidence>
<protein>
    <submittedName>
        <fullName evidence="5">ABC transporter substrate-binding protein</fullName>
    </submittedName>
</protein>
<evidence type="ECO:0000256" key="1">
    <source>
        <dbReference type="ARBA" id="ARBA00004418"/>
    </source>
</evidence>
<comment type="caution">
    <text evidence="5">The sequence shown here is derived from an EMBL/GenBank/DDBJ whole genome shotgun (WGS) entry which is preliminary data.</text>
</comment>
<dbReference type="PROSITE" id="PS51257">
    <property type="entry name" value="PROKAR_LIPOPROTEIN"/>
    <property type="match status" value="1"/>
</dbReference>
<dbReference type="PANTHER" id="PTHR30024">
    <property type="entry name" value="ALIPHATIC SULFONATES-BINDING PROTEIN-RELATED"/>
    <property type="match status" value="1"/>
</dbReference>